<name>A0A432ZYZ8_9FUNG</name>
<evidence type="ECO:0000313" key="3">
    <source>
        <dbReference type="Proteomes" id="UP000268093"/>
    </source>
</evidence>
<dbReference type="InterPro" id="IPR011009">
    <property type="entry name" value="Kinase-like_dom_sf"/>
</dbReference>
<dbReference type="GO" id="GO:0004672">
    <property type="term" value="F:protein kinase activity"/>
    <property type="evidence" value="ECO:0007669"/>
    <property type="project" value="InterPro"/>
</dbReference>
<dbReference type="GO" id="GO:0005524">
    <property type="term" value="F:ATP binding"/>
    <property type="evidence" value="ECO:0007669"/>
    <property type="project" value="InterPro"/>
</dbReference>
<comment type="caution">
    <text evidence="2">The sequence shown here is derived from an EMBL/GenBank/DDBJ whole genome shotgun (WGS) entry which is preliminary data.</text>
</comment>
<sequence length="66" mass="7370">MNLADGDIVDLLNGEDAAIPAIRKPIISAVIDQLSQALSYLHDNNIAHRDLKLENILYKYTDDFCV</sequence>
<dbReference type="InterPro" id="IPR000719">
    <property type="entry name" value="Prot_kinase_dom"/>
</dbReference>
<gene>
    <name evidence="2" type="ORF">BC936DRAFT_143629</name>
</gene>
<dbReference type="OrthoDB" id="4062651at2759"/>
<dbReference type="Gene3D" id="1.10.510.10">
    <property type="entry name" value="Transferase(Phosphotransferase) domain 1"/>
    <property type="match status" value="1"/>
</dbReference>
<dbReference type="SUPFAM" id="SSF56112">
    <property type="entry name" value="Protein kinase-like (PK-like)"/>
    <property type="match status" value="1"/>
</dbReference>
<dbReference type="Pfam" id="PF00069">
    <property type="entry name" value="Pkinase"/>
    <property type="match status" value="1"/>
</dbReference>
<accession>A0A432ZYZ8</accession>
<dbReference type="PROSITE" id="PS50011">
    <property type="entry name" value="PROTEIN_KINASE_DOM"/>
    <property type="match status" value="1"/>
</dbReference>
<reference evidence="2 3" key="1">
    <citation type="journal article" date="2018" name="New Phytol.">
        <title>Phylogenomics of Endogonaceae and evolution of mycorrhizas within Mucoromycota.</title>
        <authorList>
            <person name="Chang Y."/>
            <person name="Desiro A."/>
            <person name="Na H."/>
            <person name="Sandor L."/>
            <person name="Lipzen A."/>
            <person name="Clum A."/>
            <person name="Barry K."/>
            <person name="Grigoriev I.V."/>
            <person name="Martin F.M."/>
            <person name="Stajich J.E."/>
            <person name="Smith M.E."/>
            <person name="Bonito G."/>
            <person name="Spatafora J.W."/>
        </authorList>
    </citation>
    <scope>NUCLEOTIDE SEQUENCE [LARGE SCALE GENOMIC DNA]</scope>
    <source>
        <strain evidence="2 3">GMNB39</strain>
    </source>
</reference>
<feature type="domain" description="Protein kinase" evidence="1">
    <location>
        <begin position="1"/>
        <end position="66"/>
    </location>
</feature>
<dbReference type="InterPro" id="IPR008271">
    <property type="entry name" value="Ser/Thr_kinase_AS"/>
</dbReference>
<evidence type="ECO:0000313" key="2">
    <source>
        <dbReference type="EMBL" id="RUO95609.1"/>
    </source>
</evidence>
<evidence type="ECO:0000259" key="1">
    <source>
        <dbReference type="PROSITE" id="PS50011"/>
    </source>
</evidence>
<dbReference type="EMBL" id="RBNI01027751">
    <property type="protein sequence ID" value="RUO95609.1"/>
    <property type="molecule type" value="Genomic_DNA"/>
</dbReference>
<dbReference type="Proteomes" id="UP000268093">
    <property type="component" value="Unassembled WGS sequence"/>
</dbReference>
<keyword evidence="3" id="KW-1185">Reference proteome</keyword>
<protein>
    <recommendedName>
        <fullName evidence="1">Protein kinase domain-containing protein</fullName>
    </recommendedName>
</protein>
<organism evidence="2 3">
    <name type="scientific">Jimgerdemannia flammicorona</name>
    <dbReference type="NCBI Taxonomy" id="994334"/>
    <lineage>
        <taxon>Eukaryota</taxon>
        <taxon>Fungi</taxon>
        <taxon>Fungi incertae sedis</taxon>
        <taxon>Mucoromycota</taxon>
        <taxon>Mucoromycotina</taxon>
        <taxon>Endogonomycetes</taxon>
        <taxon>Endogonales</taxon>
        <taxon>Endogonaceae</taxon>
        <taxon>Jimgerdemannia</taxon>
    </lineage>
</organism>
<dbReference type="AlphaFoldDB" id="A0A432ZYZ8"/>
<dbReference type="PROSITE" id="PS00108">
    <property type="entry name" value="PROTEIN_KINASE_ST"/>
    <property type="match status" value="1"/>
</dbReference>
<proteinExistence type="predicted"/>